<dbReference type="Proteomes" id="UP001164250">
    <property type="component" value="Chromosome 12"/>
</dbReference>
<gene>
    <name evidence="1" type="ORF">Patl1_10750</name>
</gene>
<proteinExistence type="predicted"/>
<name>A0ACC1A8E6_9ROSI</name>
<evidence type="ECO:0000313" key="2">
    <source>
        <dbReference type="Proteomes" id="UP001164250"/>
    </source>
</evidence>
<reference evidence="2" key="1">
    <citation type="journal article" date="2023" name="G3 (Bethesda)">
        <title>Genome assembly and association tests identify interacting loci associated with vigor, precocity, and sex in interspecific pistachio rootstocks.</title>
        <authorList>
            <person name="Palmer W."/>
            <person name="Jacygrad E."/>
            <person name="Sagayaradj S."/>
            <person name="Cavanaugh K."/>
            <person name="Han R."/>
            <person name="Bertier L."/>
            <person name="Beede B."/>
            <person name="Kafkas S."/>
            <person name="Golino D."/>
            <person name="Preece J."/>
            <person name="Michelmore R."/>
        </authorList>
    </citation>
    <scope>NUCLEOTIDE SEQUENCE [LARGE SCALE GENOMIC DNA]</scope>
</reference>
<protein>
    <submittedName>
        <fullName evidence="1">Uncharacterized protein</fullName>
    </submittedName>
</protein>
<evidence type="ECO:0000313" key="1">
    <source>
        <dbReference type="EMBL" id="KAJ0082288.1"/>
    </source>
</evidence>
<comment type="caution">
    <text evidence="1">The sequence shown here is derived from an EMBL/GenBank/DDBJ whole genome shotgun (WGS) entry which is preliminary data.</text>
</comment>
<accession>A0ACC1A8E6</accession>
<organism evidence="1 2">
    <name type="scientific">Pistacia atlantica</name>
    <dbReference type="NCBI Taxonomy" id="434234"/>
    <lineage>
        <taxon>Eukaryota</taxon>
        <taxon>Viridiplantae</taxon>
        <taxon>Streptophyta</taxon>
        <taxon>Embryophyta</taxon>
        <taxon>Tracheophyta</taxon>
        <taxon>Spermatophyta</taxon>
        <taxon>Magnoliopsida</taxon>
        <taxon>eudicotyledons</taxon>
        <taxon>Gunneridae</taxon>
        <taxon>Pentapetalae</taxon>
        <taxon>rosids</taxon>
        <taxon>malvids</taxon>
        <taxon>Sapindales</taxon>
        <taxon>Anacardiaceae</taxon>
        <taxon>Pistacia</taxon>
    </lineage>
</organism>
<sequence>MGSRRCQMPQGRKRVELKIQKLMTGSRTRCLRSMKMKLRYCENLEAFNKTHTSDKDVKGQISGLKLELEALRS</sequence>
<keyword evidence="2" id="KW-1185">Reference proteome</keyword>
<dbReference type="EMBL" id="CM047908">
    <property type="protein sequence ID" value="KAJ0082288.1"/>
    <property type="molecule type" value="Genomic_DNA"/>
</dbReference>